<comment type="caution">
    <text evidence="2">The sequence shown here is derived from an EMBL/GenBank/DDBJ whole genome shotgun (WGS) entry which is preliminary data.</text>
</comment>
<dbReference type="AntiFam" id="ANF00095">
    <property type="entry name" value="Shadow ORF (opposite ABC transporters)"/>
</dbReference>
<feature type="region of interest" description="Disordered" evidence="1">
    <location>
        <begin position="207"/>
        <end position="257"/>
    </location>
</feature>
<protein>
    <submittedName>
        <fullName evidence="2">Uncharacterized protein</fullName>
    </submittedName>
</protein>
<sequence length="257" mass="28442">MGDDEHRAAELAVEAVQQREHVVGAVRVEVAGRLVGQHQRRARQQRTGDRHALLLPTRKLAGPARRVTPKADRIEQFLRTPAQRAVVARALHQRRHHHVVEHAESLDQVVELEHETDRAAAQRGARGVIERARRAAGQIQLAGGRRVEQADHVEQRGLARTRRADQRGELAALQLEVDSVQHFGLQRRADLVGLAQLHQAQHRIVFRHSGSQPPDRAAPRARPAAPPRRRRPAWPGSPPAAAAPATPRPGTVPARNG</sequence>
<dbReference type="EMBL" id="MLJW01000527">
    <property type="protein sequence ID" value="OIQ85710.1"/>
    <property type="molecule type" value="Genomic_DNA"/>
</dbReference>
<reference evidence="2" key="1">
    <citation type="submission" date="2016-10" db="EMBL/GenBank/DDBJ databases">
        <title>Sequence of Gallionella enrichment culture.</title>
        <authorList>
            <person name="Poehlein A."/>
            <person name="Muehling M."/>
            <person name="Daniel R."/>
        </authorList>
    </citation>
    <scope>NUCLEOTIDE SEQUENCE</scope>
</reference>
<gene>
    <name evidence="2" type="ORF">GALL_324590</name>
</gene>
<dbReference type="AntiFam" id="ANF00142">
    <property type="entry name" value="Shadow ORF (opposite yadG)"/>
</dbReference>
<organism evidence="2">
    <name type="scientific">mine drainage metagenome</name>
    <dbReference type="NCBI Taxonomy" id="410659"/>
    <lineage>
        <taxon>unclassified sequences</taxon>
        <taxon>metagenomes</taxon>
        <taxon>ecological metagenomes</taxon>
    </lineage>
</organism>
<evidence type="ECO:0000313" key="2">
    <source>
        <dbReference type="EMBL" id="OIQ85710.1"/>
    </source>
</evidence>
<evidence type="ECO:0000256" key="1">
    <source>
        <dbReference type="SAM" id="MobiDB-lite"/>
    </source>
</evidence>
<feature type="compositionally biased region" description="Low complexity" evidence="1">
    <location>
        <begin position="239"/>
        <end position="257"/>
    </location>
</feature>
<name>A0A1J5QQ47_9ZZZZ</name>
<accession>A0A1J5QQ47</accession>
<proteinExistence type="predicted"/>
<dbReference type="AlphaFoldDB" id="A0A1J5QQ47"/>